<keyword evidence="1" id="KW-0479">Metal-binding</keyword>
<keyword evidence="9" id="KW-1185">Reference proteome</keyword>
<keyword evidence="3 5" id="KW-0863">Zinc-finger</keyword>
<protein>
    <recommendedName>
        <fullName evidence="7">C2H2-type domain-containing protein</fullName>
    </recommendedName>
</protein>
<dbReference type="Gene3D" id="3.30.160.60">
    <property type="entry name" value="Classic Zinc Finger"/>
    <property type="match status" value="1"/>
</dbReference>
<keyword evidence="4" id="KW-0862">Zinc</keyword>
<dbReference type="InterPro" id="IPR051580">
    <property type="entry name" value="ZnF-Chromatin_assoc"/>
</dbReference>
<evidence type="ECO:0000256" key="5">
    <source>
        <dbReference type="PROSITE-ProRule" id="PRU00042"/>
    </source>
</evidence>
<keyword evidence="2" id="KW-0677">Repeat</keyword>
<feature type="region of interest" description="Disordered" evidence="6">
    <location>
        <begin position="1"/>
        <end position="38"/>
    </location>
</feature>
<comment type="caution">
    <text evidence="8">The sequence shown here is derived from an EMBL/GenBank/DDBJ whole genome shotgun (WGS) entry which is preliminary data.</text>
</comment>
<dbReference type="InterPro" id="IPR036236">
    <property type="entry name" value="Znf_C2H2_sf"/>
</dbReference>
<name>A0A4Q1BNQ4_TREME</name>
<reference evidence="8 9" key="1">
    <citation type="submission" date="2016-06" db="EMBL/GenBank/DDBJ databases">
        <title>Evolution of pathogenesis and genome organization in the Tremellales.</title>
        <authorList>
            <person name="Cuomo C."/>
            <person name="Litvintseva A."/>
            <person name="Heitman J."/>
            <person name="Chen Y."/>
            <person name="Sun S."/>
            <person name="Springer D."/>
            <person name="Dromer F."/>
            <person name="Young S."/>
            <person name="Zeng Q."/>
            <person name="Chapman S."/>
            <person name="Gujja S."/>
            <person name="Saif S."/>
            <person name="Birren B."/>
        </authorList>
    </citation>
    <scope>NUCLEOTIDE SEQUENCE [LARGE SCALE GENOMIC DNA]</scope>
    <source>
        <strain evidence="8 9">ATCC 28783</strain>
    </source>
</reference>
<dbReference type="Proteomes" id="UP000289152">
    <property type="component" value="Unassembled WGS sequence"/>
</dbReference>
<dbReference type="PANTHER" id="PTHR23057:SF0">
    <property type="entry name" value="JUXTAPOSED WITH ANOTHER ZINC FINGER PROTEIN 1"/>
    <property type="match status" value="1"/>
</dbReference>
<evidence type="ECO:0000313" key="8">
    <source>
        <dbReference type="EMBL" id="RXK39504.1"/>
    </source>
</evidence>
<dbReference type="PANTHER" id="PTHR23057">
    <property type="entry name" value="JUXTAPOSED WITH ANOTHER ZINC FINGER PROTEIN 1"/>
    <property type="match status" value="1"/>
</dbReference>
<dbReference type="VEuPathDB" id="FungiDB:TREMEDRAFT_62321"/>
<dbReference type="GO" id="GO:0008270">
    <property type="term" value="F:zinc ion binding"/>
    <property type="evidence" value="ECO:0007669"/>
    <property type="project" value="UniProtKB-KW"/>
</dbReference>
<dbReference type="OrthoDB" id="1662883at2759"/>
<evidence type="ECO:0000256" key="4">
    <source>
        <dbReference type="ARBA" id="ARBA00022833"/>
    </source>
</evidence>
<evidence type="ECO:0000313" key="9">
    <source>
        <dbReference type="Proteomes" id="UP000289152"/>
    </source>
</evidence>
<evidence type="ECO:0000259" key="7">
    <source>
        <dbReference type="PROSITE" id="PS50157"/>
    </source>
</evidence>
<organism evidence="8 9">
    <name type="scientific">Tremella mesenterica</name>
    <name type="common">Jelly fungus</name>
    <dbReference type="NCBI Taxonomy" id="5217"/>
    <lineage>
        <taxon>Eukaryota</taxon>
        <taxon>Fungi</taxon>
        <taxon>Dikarya</taxon>
        <taxon>Basidiomycota</taxon>
        <taxon>Agaricomycotina</taxon>
        <taxon>Tremellomycetes</taxon>
        <taxon>Tremellales</taxon>
        <taxon>Tremellaceae</taxon>
        <taxon>Tremella</taxon>
    </lineage>
</organism>
<evidence type="ECO:0000256" key="3">
    <source>
        <dbReference type="ARBA" id="ARBA00022771"/>
    </source>
</evidence>
<sequence length="389" mass="41659">MNGDLGHHTPPIPVSARPLHLSNGPVQTRSQEVESEMSPEYRPYQWSGRRVSVEYNRLNSPAFTPMISSSPTTNPHAGFHPSSFGASLTLTNAILGGSSSNTASSLGMSVSPPRWPPGNPNWGPSNGFVGSLGGQDVNFGRERERKLETEYANFTCCGRRLDGLHELLKHYEEEHGNMVPDLRMASMGMVHPPIASAIKTVSPQDVPAVGATHSVLRAHHGEVPTPPGVMDIEMEDSTTQPDLASLLANRHHPTLNPSPNISPATWSTAFRPQVNTGLPQCLPPSLLSYAPPFSAPASRSSTPIPDSALAKAARKAHRKADRMVAREEASVSDAEGEKRFPCPIEGCGKVYKQSNGLRYHLTRSINSGHGNVAALGGLVAYLGERGEGA</sequence>
<dbReference type="SUPFAM" id="SSF57667">
    <property type="entry name" value="beta-beta-alpha zinc fingers"/>
    <property type="match status" value="1"/>
</dbReference>
<dbReference type="STRING" id="5217.A0A4Q1BNQ4"/>
<proteinExistence type="predicted"/>
<dbReference type="EMBL" id="SDIL01000030">
    <property type="protein sequence ID" value="RXK39504.1"/>
    <property type="molecule type" value="Genomic_DNA"/>
</dbReference>
<dbReference type="InParanoid" id="A0A4Q1BNQ4"/>
<dbReference type="GO" id="GO:0005634">
    <property type="term" value="C:nucleus"/>
    <property type="evidence" value="ECO:0007669"/>
    <property type="project" value="TreeGrafter"/>
</dbReference>
<feature type="region of interest" description="Disordered" evidence="6">
    <location>
        <begin position="102"/>
        <end position="135"/>
    </location>
</feature>
<dbReference type="PROSITE" id="PS50157">
    <property type="entry name" value="ZINC_FINGER_C2H2_2"/>
    <property type="match status" value="1"/>
</dbReference>
<dbReference type="InterPro" id="IPR013087">
    <property type="entry name" value="Znf_C2H2_type"/>
</dbReference>
<feature type="domain" description="C2H2-type" evidence="7">
    <location>
        <begin position="340"/>
        <end position="371"/>
    </location>
</feature>
<evidence type="ECO:0000256" key="2">
    <source>
        <dbReference type="ARBA" id="ARBA00022737"/>
    </source>
</evidence>
<accession>A0A4Q1BNQ4</accession>
<dbReference type="AlphaFoldDB" id="A0A4Q1BNQ4"/>
<evidence type="ECO:0000256" key="1">
    <source>
        <dbReference type="ARBA" id="ARBA00022723"/>
    </source>
</evidence>
<gene>
    <name evidence="8" type="ORF">M231_03173</name>
</gene>
<evidence type="ECO:0000256" key="6">
    <source>
        <dbReference type="SAM" id="MobiDB-lite"/>
    </source>
</evidence>